<protein>
    <recommendedName>
        <fullName evidence="1">Reverse transcriptase Ty1/copia-type domain-containing protein</fullName>
    </recommendedName>
</protein>
<dbReference type="PANTHER" id="PTHR11439:SF515">
    <property type="entry name" value="GAG-POL POLYPROTEIN"/>
    <property type="match status" value="1"/>
</dbReference>
<reference evidence="2 3" key="1">
    <citation type="submission" date="2019-05" db="EMBL/GenBank/DDBJ databases">
        <title>Mikania micrantha, genome provides insights into the molecular mechanism of rapid growth.</title>
        <authorList>
            <person name="Liu B."/>
        </authorList>
    </citation>
    <scope>NUCLEOTIDE SEQUENCE [LARGE SCALE GENOMIC DNA]</scope>
    <source>
        <strain evidence="2">NLD-2019</strain>
        <tissue evidence="2">Leaf</tissue>
    </source>
</reference>
<accession>A0A5N6PAY5</accession>
<organism evidence="2 3">
    <name type="scientific">Mikania micrantha</name>
    <name type="common">bitter vine</name>
    <dbReference type="NCBI Taxonomy" id="192012"/>
    <lineage>
        <taxon>Eukaryota</taxon>
        <taxon>Viridiplantae</taxon>
        <taxon>Streptophyta</taxon>
        <taxon>Embryophyta</taxon>
        <taxon>Tracheophyta</taxon>
        <taxon>Spermatophyta</taxon>
        <taxon>Magnoliopsida</taxon>
        <taxon>eudicotyledons</taxon>
        <taxon>Gunneridae</taxon>
        <taxon>Pentapetalae</taxon>
        <taxon>asterids</taxon>
        <taxon>campanulids</taxon>
        <taxon>Asterales</taxon>
        <taxon>Asteraceae</taxon>
        <taxon>Asteroideae</taxon>
        <taxon>Heliantheae alliance</taxon>
        <taxon>Eupatorieae</taxon>
        <taxon>Mikania</taxon>
    </lineage>
</organism>
<name>A0A5N6PAY5_9ASTR</name>
<gene>
    <name evidence="2" type="ORF">E3N88_09915</name>
</gene>
<dbReference type="OrthoDB" id="1932046at2759"/>
<dbReference type="InterPro" id="IPR013103">
    <property type="entry name" value="RVT_2"/>
</dbReference>
<comment type="caution">
    <text evidence="2">The sequence shown here is derived from an EMBL/GenBank/DDBJ whole genome shotgun (WGS) entry which is preliminary data.</text>
</comment>
<evidence type="ECO:0000313" key="3">
    <source>
        <dbReference type="Proteomes" id="UP000326396"/>
    </source>
</evidence>
<dbReference type="Pfam" id="PF07727">
    <property type="entry name" value="RVT_2"/>
    <property type="match status" value="1"/>
</dbReference>
<dbReference type="AlphaFoldDB" id="A0A5N6PAY5"/>
<dbReference type="InterPro" id="IPR043502">
    <property type="entry name" value="DNA/RNA_pol_sf"/>
</dbReference>
<dbReference type="SUPFAM" id="SSF56672">
    <property type="entry name" value="DNA/RNA polymerases"/>
    <property type="match status" value="1"/>
</dbReference>
<sequence>MEASFEMSDLGLLQYYLGIEVRQGSEGIKIKKAGYAVKLLMQAGLTECNSTKFPMEPGLKLSKKDEGPDADATEYRRLVGSLRYLTHTRPDLSYSVGYVSRFMQAPKQSHMQAVKQILRYVKGTTCFGLHYERNMSKTLLGISDSSHMADMDDGKSTTGLIFFFNNAPISWNSQKRNTVALSSFMKVDNQSAIALMKNPVFHGRSKHINTRYHFIRECIEREEIKVEHISGKLQKVDILTKALPRQQFLEMRELVGIKIVQD</sequence>
<evidence type="ECO:0000313" key="2">
    <source>
        <dbReference type="EMBL" id="KAD6118644.1"/>
    </source>
</evidence>
<dbReference type="PANTHER" id="PTHR11439">
    <property type="entry name" value="GAG-POL-RELATED RETROTRANSPOSON"/>
    <property type="match status" value="1"/>
</dbReference>
<dbReference type="EMBL" id="SZYD01000005">
    <property type="protein sequence ID" value="KAD6118644.1"/>
    <property type="molecule type" value="Genomic_DNA"/>
</dbReference>
<dbReference type="Proteomes" id="UP000326396">
    <property type="component" value="Linkage Group LG13"/>
</dbReference>
<evidence type="ECO:0000259" key="1">
    <source>
        <dbReference type="Pfam" id="PF07727"/>
    </source>
</evidence>
<keyword evidence="3" id="KW-1185">Reference proteome</keyword>
<proteinExistence type="predicted"/>
<feature type="domain" description="Reverse transcriptase Ty1/copia-type" evidence="1">
    <location>
        <begin position="1"/>
        <end position="56"/>
    </location>
</feature>
<dbReference type="CDD" id="cd09272">
    <property type="entry name" value="RNase_HI_RT_Ty1"/>
    <property type="match status" value="1"/>
</dbReference>